<dbReference type="SUPFAM" id="SSF75625">
    <property type="entry name" value="YebC-like"/>
    <property type="match status" value="1"/>
</dbReference>
<dbReference type="InterPro" id="IPR002876">
    <property type="entry name" value="Transcrip_reg_TACO1-like"/>
</dbReference>
<comment type="caution">
    <text evidence="6">The sequence shown here is derived from an EMBL/GenBank/DDBJ whole genome shotgun (WGS) entry which is preliminary data.</text>
</comment>
<dbReference type="Pfam" id="PF01709">
    <property type="entry name" value="Transcrip_reg"/>
    <property type="match status" value="1"/>
</dbReference>
<evidence type="ECO:0000313" key="7">
    <source>
        <dbReference type="Proteomes" id="UP000230903"/>
    </source>
</evidence>
<dbReference type="Proteomes" id="UP000230903">
    <property type="component" value="Unassembled WGS sequence"/>
</dbReference>
<dbReference type="InterPro" id="IPR049083">
    <property type="entry name" value="TACO1_YebC_N"/>
</dbReference>
<keyword evidence="2" id="KW-0805">Transcription regulation</keyword>
<gene>
    <name evidence="6" type="ORF">COU10_00150</name>
</gene>
<evidence type="ECO:0000259" key="4">
    <source>
        <dbReference type="Pfam" id="PF01709"/>
    </source>
</evidence>
<name>A0A2H0UPH7_9BACT</name>
<comment type="similarity">
    <text evidence="1">Belongs to the TACO1 family.</text>
</comment>
<dbReference type="AlphaFoldDB" id="A0A2H0UPH7"/>
<reference evidence="7" key="1">
    <citation type="submission" date="2017-09" db="EMBL/GenBank/DDBJ databases">
        <title>Depth-based differentiation of microbial function through sediment-hosted aquifers and enrichment of novel symbionts in the deep terrestrial subsurface.</title>
        <authorList>
            <person name="Probst A.J."/>
            <person name="Ladd B."/>
            <person name="Jarett J.K."/>
            <person name="Geller-Mcgrath D.E."/>
            <person name="Sieber C.M.K."/>
            <person name="Emerson J.B."/>
            <person name="Anantharaman K."/>
            <person name="Thomas B.C."/>
            <person name="Malmstrom R."/>
            <person name="Stieglmeier M."/>
            <person name="Klingl A."/>
            <person name="Woyke T."/>
            <person name="Ryan C.M."/>
            <person name="Banfield J.F."/>
        </authorList>
    </citation>
    <scope>NUCLEOTIDE SEQUENCE [LARGE SCALE GENOMIC DNA]</scope>
</reference>
<evidence type="ECO:0000256" key="3">
    <source>
        <dbReference type="ARBA" id="ARBA00023163"/>
    </source>
</evidence>
<feature type="domain" description="TACO1/YebC-like second and third" evidence="4">
    <location>
        <begin position="79"/>
        <end position="130"/>
    </location>
</feature>
<feature type="domain" description="TACO1/YebC-like N-terminal" evidence="5">
    <location>
        <begin position="5"/>
        <end position="74"/>
    </location>
</feature>
<protein>
    <recommendedName>
        <fullName evidence="8">YebC/PmpR family DNA-binding transcriptional regulator</fullName>
    </recommendedName>
</protein>
<dbReference type="Gene3D" id="1.10.10.200">
    <property type="match status" value="1"/>
</dbReference>
<evidence type="ECO:0000259" key="5">
    <source>
        <dbReference type="Pfam" id="PF20772"/>
    </source>
</evidence>
<dbReference type="EMBL" id="PFBC01000003">
    <property type="protein sequence ID" value="PIR88271.1"/>
    <property type="molecule type" value="Genomic_DNA"/>
</dbReference>
<dbReference type="InterPro" id="IPR017856">
    <property type="entry name" value="Integrase-like_N"/>
</dbReference>
<accession>A0A2H0UPH7</accession>
<dbReference type="GO" id="GO:0005737">
    <property type="term" value="C:cytoplasm"/>
    <property type="evidence" value="ECO:0007669"/>
    <property type="project" value="UniProtKB-ARBA"/>
</dbReference>
<dbReference type="PANTHER" id="PTHR12532:SF0">
    <property type="entry name" value="TRANSLATIONAL ACTIVATOR OF CYTOCHROME C OXIDASE 1"/>
    <property type="match status" value="1"/>
</dbReference>
<dbReference type="Gene3D" id="3.30.70.980">
    <property type="match status" value="1"/>
</dbReference>
<evidence type="ECO:0008006" key="8">
    <source>
        <dbReference type="Google" id="ProtNLM"/>
    </source>
</evidence>
<sequence>MSGHNKWSQIKQRKGAQDAKKSAVFSKILNAIIIAARPDPNPSTNPRLRAVVEKAKAANVPQDNITRALSRQQEKELYEFTLEAYGPEGIALIIQAITDSTNRTNNELRKILSDAGAKVADPGSVLWSFTFSEANQSFSPKFTQPATGVAKENLEKIIIAINEHPDVQAVIHNAE</sequence>
<dbReference type="InterPro" id="IPR048300">
    <property type="entry name" value="TACO1_YebC-like_2nd/3rd_dom"/>
</dbReference>
<evidence type="ECO:0000256" key="1">
    <source>
        <dbReference type="ARBA" id="ARBA00008724"/>
    </source>
</evidence>
<dbReference type="Pfam" id="PF20772">
    <property type="entry name" value="TACO1_YebC_N"/>
    <property type="match status" value="1"/>
</dbReference>
<keyword evidence="3" id="KW-0804">Transcription</keyword>
<evidence type="ECO:0000313" key="6">
    <source>
        <dbReference type="EMBL" id="PIR88271.1"/>
    </source>
</evidence>
<dbReference type="InterPro" id="IPR029072">
    <property type="entry name" value="YebC-like"/>
</dbReference>
<dbReference type="PANTHER" id="PTHR12532">
    <property type="entry name" value="TRANSLATIONAL ACTIVATOR OF CYTOCHROME C OXIDASE 1"/>
    <property type="match status" value="1"/>
</dbReference>
<proteinExistence type="inferred from homology"/>
<dbReference type="FunFam" id="1.10.10.200:FF:000002">
    <property type="entry name" value="Probable transcriptional regulatory protein CLM62_37755"/>
    <property type="match status" value="1"/>
</dbReference>
<evidence type="ECO:0000256" key="2">
    <source>
        <dbReference type="ARBA" id="ARBA00023015"/>
    </source>
</evidence>
<dbReference type="InterPro" id="IPR026564">
    <property type="entry name" value="Transcrip_reg_TACO1-like_dom3"/>
</dbReference>
<organism evidence="6 7">
    <name type="scientific">Candidatus Harrisonbacteria bacterium CG10_big_fil_rev_8_21_14_0_10_45_28</name>
    <dbReference type="NCBI Taxonomy" id="1974586"/>
    <lineage>
        <taxon>Bacteria</taxon>
        <taxon>Candidatus Harrisoniibacteriota</taxon>
    </lineage>
</organism>